<name>A0A938WUF3_9BACT</name>
<dbReference type="AlphaFoldDB" id="A0A938WUF3"/>
<dbReference type="RefSeq" id="WP_205105708.1">
    <property type="nucleotide sequence ID" value="NZ_JACJJG010000099.1"/>
</dbReference>
<organism evidence="1 2">
    <name type="scientific">Marseilla massiliensis</name>
    <dbReference type="NCBI Taxonomy" id="1841864"/>
    <lineage>
        <taxon>Bacteria</taxon>
        <taxon>Pseudomonadati</taxon>
        <taxon>Bacteroidota</taxon>
        <taxon>Bacteroidia</taxon>
        <taxon>Bacteroidales</taxon>
        <taxon>Prevotellaceae</taxon>
        <taxon>Marseilla</taxon>
    </lineage>
</organism>
<evidence type="ECO:0000313" key="1">
    <source>
        <dbReference type="EMBL" id="MBM6674588.1"/>
    </source>
</evidence>
<reference evidence="1" key="1">
    <citation type="submission" date="2020-08" db="EMBL/GenBank/DDBJ databases">
        <authorList>
            <person name="Cejkova D."/>
            <person name="Kubasova T."/>
            <person name="Jahodarova E."/>
            <person name="Rychlik I."/>
        </authorList>
    </citation>
    <scope>NUCLEOTIDE SEQUENCE</scope>
    <source>
        <strain evidence="1">An824</strain>
    </source>
</reference>
<protein>
    <submittedName>
        <fullName evidence="1">Uncharacterized protein</fullName>
    </submittedName>
</protein>
<evidence type="ECO:0000313" key="2">
    <source>
        <dbReference type="Proteomes" id="UP000706891"/>
    </source>
</evidence>
<accession>A0A938WUF3</accession>
<reference evidence="1" key="2">
    <citation type="journal article" date="2021" name="Sci. Rep.">
        <title>The distribution of antibiotic resistance genes in chicken gut microbiota commensals.</title>
        <authorList>
            <person name="Juricova H."/>
            <person name="Matiasovicova J."/>
            <person name="Kubasova T."/>
            <person name="Cejkova D."/>
            <person name="Rychlik I."/>
        </authorList>
    </citation>
    <scope>NUCLEOTIDE SEQUENCE</scope>
    <source>
        <strain evidence="1">An824</strain>
    </source>
</reference>
<keyword evidence="2" id="KW-1185">Reference proteome</keyword>
<dbReference type="Proteomes" id="UP000706891">
    <property type="component" value="Unassembled WGS sequence"/>
</dbReference>
<comment type="caution">
    <text evidence="1">The sequence shown here is derived from an EMBL/GenBank/DDBJ whole genome shotgun (WGS) entry which is preliminary data.</text>
</comment>
<proteinExistence type="predicted"/>
<sequence>MSGDADAGVMFLIRGYDDEGGHVVYTHSVGQIPVPSESIYSERNDPTYEWYQVYFEFTNPSNETYDRYTLELLNNCSRTNGGDFSIDDIRIYFSPVEVEAHTTRPVCTGTIGDNGGEVEVGINYEMLLNRTGLRDNNNSEVSHTVYFSFVDREVYRNYFADMNLDDITLEDVNKAVEDGLIHGDGIYNGQDNYGQFLFCTDYDANDGSVGWANNIGGQGDARQLTFTIPIPTNGDGTSTLQTGKSYYVLFRVGEDGDPGSDITKYGDAYAMGDVCGLRGIFTVEGPLIIRVNGGLQHSQTALACIGQEPNVDVNMYYTAADGKQVPIDAPFDWFFGTLDEFRSLHTDPIEGTGEQRSLQQALEQFRHFYPDLTSVTNNVVSQERDDEGGNWRLYQEDIDLIRTLSTDYSVDGLNPKLTLAASNDLSIRLRQEETPIVLIPIGYMDEYIPDGMEEAYSVCWEPTPMILYAQGTAPTLNVGNKDEDYSAAEGYRVKVRIGKSQYDALGSAGLPVPVRDPKLITSDGTEQDVTVTPIDGDGANNLYLVWTNDSHYDVNENEILIGTVDDFTINSSMTAGESRVVLHFTNPDFTPREGFRYYVQCQFTSNPVHTEACYGNLTIPLVFVPDYQVWTGTTSGNWNDDGNWRRAEPRELNKDESAYITNDDNGTSQGYAPLETTKIVIPSTGAVQLYDAPAAVAGGRILDLMTNKGELSNPTEYIQYDLTVQKQDDDTYLADIYETNLCEQVHFDYGGEMLHSELLEYTKAWTEVSMPVKQWTLVSTPLTGVYSGDWYTKTSGDETSEYFEDISFQDNSRFKPFMTQRSWDGNARVVQNSNAGTAAISDQVVWSSTFDDVAVPYLQGKGFSIHANMGSSYSKDSVTFRFPKSDETYSGYSDQLSRDNYGRLTTDGLVGESSVYDVQIKPSLDGKYIIIGNPFVSHLSAKEFFAANSNVLESMYWIGNGDPMTGAADEDGNWWTSDGTSDALIPPYTAFYAQLKGQPSTGERTIYFNADMAALKPATTGNATSTNGLVISAVAENGKSSALLSYKASAENGYVTTEDVQLLGEADNSVPMVYTVAGNMATSINRIKDLRQIPLGIFAADDDVTTLTFTGVAALMEPSLYDAEMNTDTPLTEGYTLTVNGASHGRYFIRAKGAGEGTTGITDVETGDGGVSVYSVAPRQVVVSSGAELLEVSVYSVGGAMLGHESVGGGRTAVTLDGIDSGVAVVRVVTADGQTTRKLVVK</sequence>
<dbReference type="EMBL" id="JACJJG010000099">
    <property type="protein sequence ID" value="MBM6674588.1"/>
    <property type="molecule type" value="Genomic_DNA"/>
</dbReference>
<gene>
    <name evidence="1" type="ORF">H6A34_11970</name>
</gene>